<feature type="compositionally biased region" description="Basic and acidic residues" evidence="1">
    <location>
        <begin position="135"/>
        <end position="145"/>
    </location>
</feature>
<dbReference type="AlphaFoldDB" id="A0A9I9CRF8"/>
<accession>A0A9I9CRF8</accession>
<dbReference type="EnsemblPlants" id="MELO3C007345.2.1">
    <property type="protein sequence ID" value="MELO3C007345.2.1"/>
    <property type="gene ID" value="MELO3C007345.2"/>
</dbReference>
<feature type="region of interest" description="Disordered" evidence="1">
    <location>
        <begin position="120"/>
        <end position="145"/>
    </location>
</feature>
<organism evidence="2">
    <name type="scientific">Cucumis melo</name>
    <name type="common">Muskmelon</name>
    <dbReference type="NCBI Taxonomy" id="3656"/>
    <lineage>
        <taxon>Eukaryota</taxon>
        <taxon>Viridiplantae</taxon>
        <taxon>Streptophyta</taxon>
        <taxon>Embryophyta</taxon>
        <taxon>Tracheophyta</taxon>
        <taxon>Spermatophyta</taxon>
        <taxon>Magnoliopsida</taxon>
        <taxon>eudicotyledons</taxon>
        <taxon>Gunneridae</taxon>
        <taxon>Pentapetalae</taxon>
        <taxon>rosids</taxon>
        <taxon>fabids</taxon>
        <taxon>Cucurbitales</taxon>
        <taxon>Cucurbitaceae</taxon>
        <taxon>Benincaseae</taxon>
        <taxon>Cucumis</taxon>
    </lineage>
</organism>
<dbReference type="PANTHER" id="PTHR47553">
    <property type="entry name" value="MYOSIN-11"/>
    <property type="match status" value="1"/>
</dbReference>
<proteinExistence type="predicted"/>
<dbReference type="PANTHER" id="PTHR47553:SF1">
    <property type="entry name" value="RING_FYVE_PHD ZINC FINGER SUPERFAMILY PROTEIN"/>
    <property type="match status" value="1"/>
</dbReference>
<evidence type="ECO:0000313" key="2">
    <source>
        <dbReference type="EnsemblPlants" id="MELO3C007345.2.1"/>
    </source>
</evidence>
<feature type="compositionally biased region" description="Low complexity" evidence="1">
    <location>
        <begin position="32"/>
        <end position="46"/>
    </location>
</feature>
<evidence type="ECO:0000256" key="1">
    <source>
        <dbReference type="SAM" id="MobiDB-lite"/>
    </source>
</evidence>
<reference evidence="2" key="1">
    <citation type="submission" date="2023-03" db="UniProtKB">
        <authorList>
            <consortium name="EnsemblPlants"/>
        </authorList>
    </citation>
    <scope>IDENTIFICATION</scope>
</reference>
<feature type="region of interest" description="Disordered" evidence="1">
    <location>
        <begin position="26"/>
        <end position="49"/>
    </location>
</feature>
<name>A0A9I9CRF8_CUCME</name>
<dbReference type="Gramene" id="MELO3C007345.2.1">
    <property type="protein sequence ID" value="MELO3C007345.2.1"/>
    <property type="gene ID" value="MELO3C007345.2"/>
</dbReference>
<protein>
    <submittedName>
        <fullName evidence="2">Uncharacterized protein</fullName>
    </submittedName>
</protein>
<sequence length="184" mass="20846">MDDEMINQSLTPIIVNQDTVIHHKGKQHYQADSSYQDSNSQSNESSLRQEVLARKKKAVAFKIEGRLEGRTQQADEEFEKAKAIETQLEQLTDSTKSSASGEKHLLSALRVIGLEDSTPSISRSQETLKPPPKVSTDKKENTKFERSRLEERIKVEKVKAVNLKRLGKQGEALDALRRAKLYEK</sequence>